<protein>
    <submittedName>
        <fullName evidence="2">Uncharacterized protein</fullName>
    </submittedName>
</protein>
<evidence type="ECO:0000313" key="2">
    <source>
        <dbReference type="EMBL" id="CAK0791709.1"/>
    </source>
</evidence>
<feature type="compositionally biased region" description="Basic and acidic residues" evidence="1">
    <location>
        <begin position="288"/>
        <end position="300"/>
    </location>
</feature>
<feature type="non-terminal residue" evidence="2">
    <location>
        <position position="1"/>
    </location>
</feature>
<feature type="compositionally biased region" description="Basic and acidic residues" evidence="1">
    <location>
        <begin position="606"/>
        <end position="630"/>
    </location>
</feature>
<evidence type="ECO:0000256" key="1">
    <source>
        <dbReference type="SAM" id="MobiDB-lite"/>
    </source>
</evidence>
<keyword evidence="3" id="KW-1185">Reference proteome</keyword>
<name>A0ABN9PGW5_9DINO</name>
<evidence type="ECO:0000313" key="3">
    <source>
        <dbReference type="Proteomes" id="UP001189429"/>
    </source>
</evidence>
<dbReference type="EMBL" id="CAUYUJ010000636">
    <property type="protein sequence ID" value="CAK0791709.1"/>
    <property type="molecule type" value="Genomic_DNA"/>
</dbReference>
<sequence>ALIPHYSSDSSFFMYPGKMRDSSPQTEVLDQPSSNLQWAGEAKGGKTAQVKLSKDPALPARHQIPTTTTDAGGGAAFNRAAQDRKQLVAIFVDKRMKCNVSEEGDRDRETSVNMMTKIAKMYCSGAAGAASRRGGEIKLAEMYSQRDKLVGQWGSWLIGSGFGIGISAGAAAATAAVNTEREEMIHVEQETPKPEEIEQHGTPKPEEPPKDESPKEPAWESWMQGGHGQGSYHARGQGAAEEERLQAPDSRDLAPQVTKKKGSIPDVPETDDELMGDAGAAQAPCSDAKGDDNKKGDSSHWADVSEMVRPPATGPLKGPTVRPSSSRDYTVDSAEGIMEKAGVGKSCTAMACVQVPQWGPTSDMKTIEKQTDEMAKQAKQQQVLMREMAEKSLPADVAKKMRELEVALENNNIVSRSDIYQKYQRHLQSLPEEEKKKHKGTTIQKRQFRLEWAKLRLTEMEKKYFHYKSYETVNTRTGIYMSFPRVAQEEGGHHAEANVIAARNYCSSCALLGGDWVYWGPMSQRQKFLCIEISQRQATREKWEISTQFNSAGASGQPIIGNGHAPTIGDGQTPGNGLPAIGIETPAEEGAPPSKRRKTAGALTEAKQEPPEEPREEPKQSEKKALTEEEKQFKRDLLKAENSARALVSKYTLAMGVADTAKNAAKSKQEWKWLADNDAEQKRYQERIDEVMNSKPSFFERLLAEDTKDVKKGISSENLLNEYRNIAKRTYHRNPLLDIRILGTGIHTFSLDELHCLHLGVFKNWAGAAVWRLIDANVWGVAATLQDMTTLEGMLHLGFLTLQIKHGGLIAISVGLAFNASPEISKMRDTSETVKLANVQAQDRKSGGASRVCPVEHGTAFHMAWASANRIGKEMTSSPKPNTTLDSFFKGRPLELECGRSS</sequence>
<feature type="region of interest" description="Disordered" evidence="1">
    <location>
        <begin position="177"/>
        <end position="328"/>
    </location>
</feature>
<comment type="caution">
    <text evidence="2">The sequence shown here is derived from an EMBL/GenBank/DDBJ whole genome shotgun (WGS) entry which is preliminary data.</text>
</comment>
<organism evidence="2 3">
    <name type="scientific">Prorocentrum cordatum</name>
    <dbReference type="NCBI Taxonomy" id="2364126"/>
    <lineage>
        <taxon>Eukaryota</taxon>
        <taxon>Sar</taxon>
        <taxon>Alveolata</taxon>
        <taxon>Dinophyceae</taxon>
        <taxon>Prorocentrales</taxon>
        <taxon>Prorocentraceae</taxon>
        <taxon>Prorocentrum</taxon>
    </lineage>
</organism>
<feature type="non-terminal residue" evidence="2">
    <location>
        <position position="902"/>
    </location>
</feature>
<reference evidence="2" key="1">
    <citation type="submission" date="2023-10" db="EMBL/GenBank/DDBJ databases">
        <authorList>
            <person name="Chen Y."/>
            <person name="Shah S."/>
            <person name="Dougan E. K."/>
            <person name="Thang M."/>
            <person name="Chan C."/>
        </authorList>
    </citation>
    <scope>NUCLEOTIDE SEQUENCE [LARGE SCALE GENOMIC DNA]</scope>
</reference>
<gene>
    <name evidence="2" type="ORF">PCOR1329_LOCUS2515</name>
</gene>
<accession>A0ABN9PGW5</accession>
<feature type="region of interest" description="Disordered" evidence="1">
    <location>
        <begin position="565"/>
        <end position="630"/>
    </location>
</feature>
<feature type="compositionally biased region" description="Basic and acidic residues" evidence="1">
    <location>
        <begin position="179"/>
        <end position="218"/>
    </location>
</feature>
<dbReference type="Proteomes" id="UP001189429">
    <property type="component" value="Unassembled WGS sequence"/>
</dbReference>
<feature type="compositionally biased region" description="Basic and acidic residues" evidence="1">
    <location>
        <begin position="241"/>
        <end position="252"/>
    </location>
</feature>
<proteinExistence type="predicted"/>